<feature type="signal peptide" evidence="1">
    <location>
        <begin position="1"/>
        <end position="19"/>
    </location>
</feature>
<organism evidence="2 3">
    <name type="scientific">Pleurodeles waltl</name>
    <name type="common">Iberian ribbed newt</name>
    <dbReference type="NCBI Taxonomy" id="8319"/>
    <lineage>
        <taxon>Eukaryota</taxon>
        <taxon>Metazoa</taxon>
        <taxon>Chordata</taxon>
        <taxon>Craniata</taxon>
        <taxon>Vertebrata</taxon>
        <taxon>Euteleostomi</taxon>
        <taxon>Amphibia</taxon>
        <taxon>Batrachia</taxon>
        <taxon>Caudata</taxon>
        <taxon>Salamandroidea</taxon>
        <taxon>Salamandridae</taxon>
        <taxon>Pleurodelinae</taxon>
        <taxon>Pleurodeles</taxon>
    </lineage>
</organism>
<evidence type="ECO:0000313" key="3">
    <source>
        <dbReference type="Proteomes" id="UP001066276"/>
    </source>
</evidence>
<protein>
    <submittedName>
        <fullName evidence="2">Uncharacterized protein</fullName>
    </submittedName>
</protein>
<dbReference type="Proteomes" id="UP001066276">
    <property type="component" value="Chromosome 7"/>
</dbReference>
<evidence type="ECO:0000256" key="1">
    <source>
        <dbReference type="SAM" id="SignalP"/>
    </source>
</evidence>
<proteinExistence type="predicted"/>
<feature type="chain" id="PRO_5043406513" evidence="1">
    <location>
        <begin position="20"/>
        <end position="133"/>
    </location>
</feature>
<gene>
    <name evidence="2" type="ORF">NDU88_001793</name>
</gene>
<accession>A0AAV7P7Q1</accession>
<sequence>MPCVPLVFFKCVVFTTARSRFLCPGCRTRRTQQPWMQPLHAPDLVPWMSHQMCPTALDGARDAPNRPGCDSYYGLRMAQDSSTYQDPASAVDSQTKVIPGVPRFERREEEAGAIPADQEGGEGAVLFTHRQFL</sequence>
<comment type="caution">
    <text evidence="2">The sequence shown here is derived from an EMBL/GenBank/DDBJ whole genome shotgun (WGS) entry which is preliminary data.</text>
</comment>
<keyword evidence="3" id="KW-1185">Reference proteome</keyword>
<keyword evidence="1" id="KW-0732">Signal</keyword>
<evidence type="ECO:0000313" key="2">
    <source>
        <dbReference type="EMBL" id="KAJ1123322.1"/>
    </source>
</evidence>
<dbReference type="AlphaFoldDB" id="A0AAV7P7Q1"/>
<dbReference type="EMBL" id="JANPWB010000011">
    <property type="protein sequence ID" value="KAJ1123322.1"/>
    <property type="molecule type" value="Genomic_DNA"/>
</dbReference>
<reference evidence="2" key="1">
    <citation type="journal article" date="2022" name="bioRxiv">
        <title>Sequencing and chromosome-scale assembly of the giantPleurodeles waltlgenome.</title>
        <authorList>
            <person name="Brown T."/>
            <person name="Elewa A."/>
            <person name="Iarovenko S."/>
            <person name="Subramanian E."/>
            <person name="Araus A.J."/>
            <person name="Petzold A."/>
            <person name="Susuki M."/>
            <person name="Suzuki K.-i.T."/>
            <person name="Hayashi T."/>
            <person name="Toyoda A."/>
            <person name="Oliveira C."/>
            <person name="Osipova E."/>
            <person name="Leigh N.D."/>
            <person name="Simon A."/>
            <person name="Yun M.H."/>
        </authorList>
    </citation>
    <scope>NUCLEOTIDE SEQUENCE</scope>
    <source>
        <strain evidence="2">20211129_DDA</strain>
        <tissue evidence="2">Liver</tissue>
    </source>
</reference>
<name>A0AAV7P7Q1_PLEWA</name>